<dbReference type="RefSeq" id="WP_316993545.1">
    <property type="nucleotide sequence ID" value="NZ_JAVBIA010000009.1"/>
</dbReference>
<reference evidence="2" key="1">
    <citation type="submission" date="2023-08" db="EMBL/GenBank/DDBJ databases">
        <title>Genomic characterization of the C. tuberculostearicum species complex, a ubiquitous member of the human skin microbiome.</title>
        <authorList>
            <person name="Ahmed N."/>
            <person name="Deming C."/>
            <person name="Conlan S."/>
            <person name="Segre J."/>
        </authorList>
    </citation>
    <scope>NUCLEOTIDE SEQUENCE</scope>
    <source>
        <strain evidence="2">CTNIH22</strain>
    </source>
</reference>
<evidence type="ECO:0000313" key="2">
    <source>
        <dbReference type="EMBL" id="MDV2419620.1"/>
    </source>
</evidence>
<dbReference type="EMBL" id="JAVBIB010000011">
    <property type="protein sequence ID" value="MDV2419620.1"/>
    <property type="molecule type" value="Genomic_DNA"/>
</dbReference>
<organism evidence="2 3">
    <name type="scientific">Corynebacterium tuberculostearicum</name>
    <dbReference type="NCBI Taxonomy" id="38304"/>
    <lineage>
        <taxon>Bacteria</taxon>
        <taxon>Bacillati</taxon>
        <taxon>Actinomycetota</taxon>
        <taxon>Actinomycetes</taxon>
        <taxon>Mycobacteriales</taxon>
        <taxon>Corynebacteriaceae</taxon>
        <taxon>Corynebacterium</taxon>
    </lineage>
</organism>
<dbReference type="Proteomes" id="UP001185706">
    <property type="component" value="Unassembled WGS sequence"/>
</dbReference>
<comment type="caution">
    <text evidence="2">The sequence shown here is derived from an EMBL/GenBank/DDBJ whole genome shotgun (WGS) entry which is preliminary data.</text>
</comment>
<name>A0AAE4NL54_9CORY</name>
<sequence>MSSFSSERPLDISGTKVLFGIGPALPGSLLLSISCEGGSEGWWDVTTGVALIAFAVVLLCWAALRKSWRHQALWGLLFVVYGILGALLVPSGSIRFVTVSVWVVVMSNVWLTLRQPVKI</sequence>
<proteinExistence type="predicted"/>
<evidence type="ECO:0000256" key="1">
    <source>
        <dbReference type="SAM" id="Phobius"/>
    </source>
</evidence>
<gene>
    <name evidence="2" type="ORF">RAE03_07525</name>
</gene>
<feature type="transmembrane region" description="Helical" evidence="1">
    <location>
        <begin position="94"/>
        <end position="113"/>
    </location>
</feature>
<accession>A0AAE4NL54</accession>
<keyword evidence="1" id="KW-0812">Transmembrane</keyword>
<protein>
    <submittedName>
        <fullName evidence="2">Uncharacterized protein</fullName>
    </submittedName>
</protein>
<dbReference type="AlphaFoldDB" id="A0AAE4NL54"/>
<feature type="transmembrane region" description="Helical" evidence="1">
    <location>
        <begin position="45"/>
        <end position="64"/>
    </location>
</feature>
<keyword evidence="1" id="KW-1133">Transmembrane helix</keyword>
<feature type="transmembrane region" description="Helical" evidence="1">
    <location>
        <begin position="71"/>
        <end position="88"/>
    </location>
</feature>
<keyword evidence="1" id="KW-0472">Membrane</keyword>
<evidence type="ECO:0000313" key="3">
    <source>
        <dbReference type="Proteomes" id="UP001185706"/>
    </source>
</evidence>